<dbReference type="Proteomes" id="UP000501467">
    <property type="component" value="Chromosome"/>
</dbReference>
<protein>
    <submittedName>
        <fullName evidence="1">Uncharacterized protein</fullName>
    </submittedName>
</protein>
<gene>
    <name evidence="1" type="ORF">FOC69_17330</name>
</gene>
<sequence>MDKFVIIKIEDNHLNPDGHSLIVKANHIENAPGFGYLSEMFGNKYYTYSLDETSDTEMFVFPFSEELLNHMLCVARQKDEDIFWEPDLSLFYDARLRLRDGTIKIIHKSIEFKRKSSLGKHLTKSLTFIPPVADWQFRHKEVLGYRCILYPATLTNVKDNPDGSFSYDSGEIVYFVFPDNDYYNIVLKNAISLEPQNKEFWIPNLDDFCKYRVDKRSPFGCTTHDLYISNDLPTKLLIENLNQLFN</sequence>
<dbReference type="EMBL" id="CP054003">
    <property type="protein sequence ID" value="QKH86024.1"/>
    <property type="molecule type" value="Genomic_DNA"/>
</dbReference>
<proteinExistence type="predicted"/>
<name>A0AAP9SXR0_BACFG</name>
<organism evidence="1 2">
    <name type="scientific">Bacteroides fragilis</name>
    <dbReference type="NCBI Taxonomy" id="817"/>
    <lineage>
        <taxon>Bacteria</taxon>
        <taxon>Pseudomonadati</taxon>
        <taxon>Bacteroidota</taxon>
        <taxon>Bacteroidia</taxon>
        <taxon>Bacteroidales</taxon>
        <taxon>Bacteroidaceae</taxon>
        <taxon>Bacteroides</taxon>
    </lineage>
</organism>
<dbReference type="RefSeq" id="WP_005782060.1">
    <property type="nucleotide sequence ID" value="NZ_CP054003.1"/>
</dbReference>
<reference evidence="1 2" key="1">
    <citation type="submission" date="2020-05" db="EMBL/GenBank/DDBJ databases">
        <title>FDA dAtabase for Regulatory Grade micrObial Sequences (FDA-ARGOS): Supporting development and validation of Infectious Disease Dx tests.</title>
        <authorList>
            <person name="Bojja K."/>
            <person name="Kessler A."/>
            <person name="Tallon L."/>
            <person name="Sadzewicz L."/>
            <person name="Zhao X."/>
            <person name="Vavikolanu K."/>
            <person name="Mehta A."/>
            <person name="Aluvathingal J."/>
            <person name="Nadendla S."/>
            <person name="Myers T."/>
            <person name="Yan Y."/>
            <person name="Sichtig H."/>
        </authorList>
    </citation>
    <scope>NUCLEOTIDE SEQUENCE [LARGE SCALE GENOMIC DNA]</scope>
    <source>
        <strain evidence="1 2">FDAARGOS_763</strain>
    </source>
</reference>
<evidence type="ECO:0000313" key="1">
    <source>
        <dbReference type="EMBL" id="QKH86024.1"/>
    </source>
</evidence>
<dbReference type="AlphaFoldDB" id="A0AAP9SXR0"/>
<evidence type="ECO:0000313" key="2">
    <source>
        <dbReference type="Proteomes" id="UP000501467"/>
    </source>
</evidence>
<accession>A0AAP9SXR0</accession>